<accession>A0A2B7WSH8</accession>
<name>A0A2B7WSH8_9EURO</name>
<dbReference type="OrthoDB" id="4407952at2759"/>
<gene>
    <name evidence="1" type="ORF">GX51_06279</name>
</gene>
<dbReference type="Proteomes" id="UP000224080">
    <property type="component" value="Unassembled WGS sequence"/>
</dbReference>
<dbReference type="AlphaFoldDB" id="A0A2B7WSH8"/>
<organism evidence="1 2">
    <name type="scientific">Blastomyces parvus</name>
    <dbReference type="NCBI Taxonomy" id="2060905"/>
    <lineage>
        <taxon>Eukaryota</taxon>
        <taxon>Fungi</taxon>
        <taxon>Dikarya</taxon>
        <taxon>Ascomycota</taxon>
        <taxon>Pezizomycotina</taxon>
        <taxon>Eurotiomycetes</taxon>
        <taxon>Eurotiomycetidae</taxon>
        <taxon>Onygenales</taxon>
        <taxon>Ajellomycetaceae</taxon>
        <taxon>Blastomyces</taxon>
    </lineage>
</organism>
<keyword evidence="2" id="KW-1185">Reference proteome</keyword>
<reference evidence="1 2" key="1">
    <citation type="submission" date="2017-10" db="EMBL/GenBank/DDBJ databases">
        <title>Comparative genomics in systemic dimorphic fungi from Ajellomycetaceae.</title>
        <authorList>
            <person name="Munoz J.F."/>
            <person name="Mcewen J.G."/>
            <person name="Clay O.K."/>
            <person name="Cuomo C.A."/>
        </authorList>
    </citation>
    <scope>NUCLEOTIDE SEQUENCE [LARGE SCALE GENOMIC DNA]</scope>
    <source>
        <strain evidence="1 2">UAMH130</strain>
    </source>
</reference>
<comment type="caution">
    <text evidence="1">The sequence shown here is derived from an EMBL/GenBank/DDBJ whole genome shotgun (WGS) entry which is preliminary data.</text>
</comment>
<evidence type="ECO:0000313" key="2">
    <source>
        <dbReference type="Proteomes" id="UP000224080"/>
    </source>
</evidence>
<protein>
    <submittedName>
        <fullName evidence="1">Uncharacterized protein</fullName>
    </submittedName>
</protein>
<dbReference type="EMBL" id="PDNC01000100">
    <property type="protein sequence ID" value="PGG99539.1"/>
    <property type="molecule type" value="Genomic_DNA"/>
</dbReference>
<proteinExistence type="predicted"/>
<sequence length="81" mass="9517">MNQRVVLDFGNQTTETYSKDYLLGWIRAELGNGKSPDDIWVTSLTSRHRPLDNRLTQDVWTRNLIRGPWKDVFLPLWTEAI</sequence>
<evidence type="ECO:0000313" key="1">
    <source>
        <dbReference type="EMBL" id="PGG99539.1"/>
    </source>
</evidence>